<dbReference type="EMBL" id="JAVDUG010000004">
    <property type="protein sequence ID" value="MDR6779428.1"/>
    <property type="molecule type" value="Genomic_DNA"/>
</dbReference>
<gene>
    <name evidence="1" type="ORF">J2W98_003708</name>
</gene>
<evidence type="ECO:0000313" key="1">
    <source>
        <dbReference type="EMBL" id="MDR6779428.1"/>
    </source>
</evidence>
<comment type="caution">
    <text evidence="1">The sequence shown here is derived from an EMBL/GenBank/DDBJ whole genome shotgun (WGS) entry which is preliminary data.</text>
</comment>
<protein>
    <submittedName>
        <fullName evidence="1">Uncharacterized protein</fullName>
    </submittedName>
</protein>
<reference evidence="1 2" key="1">
    <citation type="submission" date="2023-07" db="EMBL/GenBank/DDBJ databases">
        <title>Sorghum-associated microbial communities from plants grown in Nebraska, USA.</title>
        <authorList>
            <person name="Schachtman D."/>
        </authorList>
    </citation>
    <scope>NUCLEOTIDE SEQUENCE [LARGE SCALE GENOMIC DNA]</scope>
    <source>
        <strain evidence="1 2">BE143</strain>
    </source>
</reference>
<evidence type="ECO:0000313" key="2">
    <source>
        <dbReference type="Proteomes" id="UP001266807"/>
    </source>
</evidence>
<keyword evidence="2" id="KW-1185">Reference proteome</keyword>
<organism evidence="1 2">
    <name type="scientific">Paenibacillus peoriae</name>
    <dbReference type="NCBI Taxonomy" id="59893"/>
    <lineage>
        <taxon>Bacteria</taxon>
        <taxon>Bacillati</taxon>
        <taxon>Bacillota</taxon>
        <taxon>Bacilli</taxon>
        <taxon>Bacillales</taxon>
        <taxon>Paenibacillaceae</taxon>
        <taxon>Paenibacillus</taxon>
    </lineage>
</organism>
<proteinExistence type="predicted"/>
<dbReference type="RefSeq" id="WP_068940388.1">
    <property type="nucleotide sequence ID" value="NZ_JAVDUG010000004.1"/>
</dbReference>
<sequence>MKRYRLMKLTAYDKEHKLKTWRFVNIEAEKAHELNNFMANGFRIWDSDRNKVVKTNLDLDNWIKDHHEE</sequence>
<name>A0ABU1QIF0_9BACL</name>
<dbReference type="Proteomes" id="UP001266807">
    <property type="component" value="Unassembled WGS sequence"/>
</dbReference>
<accession>A0ABU1QIF0</accession>